<proteinExistence type="predicted"/>
<dbReference type="AlphaFoldDB" id="A0A0B6YII9"/>
<sequence>MRKQTYLHQQTLIINELKMDKSDILQFVILRSIFVIESDNSIVSTTQLILVSSCND</sequence>
<name>A0A0B6YII9_9EUPU</name>
<reference evidence="1" key="1">
    <citation type="submission" date="2014-12" db="EMBL/GenBank/DDBJ databases">
        <title>Insight into the proteome of Arion vulgaris.</title>
        <authorList>
            <person name="Aradska J."/>
            <person name="Bulat T."/>
            <person name="Smidak R."/>
            <person name="Sarate P."/>
            <person name="Gangsoo J."/>
            <person name="Sialana F."/>
            <person name="Bilban M."/>
            <person name="Lubec G."/>
        </authorList>
    </citation>
    <scope>NUCLEOTIDE SEQUENCE</scope>
    <source>
        <tissue evidence="1">Skin</tissue>
    </source>
</reference>
<evidence type="ECO:0000313" key="1">
    <source>
        <dbReference type="EMBL" id="CEK56038.1"/>
    </source>
</evidence>
<protein>
    <submittedName>
        <fullName evidence="1">Uncharacterized protein</fullName>
    </submittedName>
</protein>
<organism evidence="1">
    <name type="scientific">Arion vulgaris</name>
    <dbReference type="NCBI Taxonomy" id="1028688"/>
    <lineage>
        <taxon>Eukaryota</taxon>
        <taxon>Metazoa</taxon>
        <taxon>Spiralia</taxon>
        <taxon>Lophotrochozoa</taxon>
        <taxon>Mollusca</taxon>
        <taxon>Gastropoda</taxon>
        <taxon>Heterobranchia</taxon>
        <taxon>Euthyneura</taxon>
        <taxon>Panpulmonata</taxon>
        <taxon>Eupulmonata</taxon>
        <taxon>Stylommatophora</taxon>
        <taxon>Helicina</taxon>
        <taxon>Arionoidea</taxon>
        <taxon>Arionidae</taxon>
        <taxon>Arion</taxon>
    </lineage>
</organism>
<accession>A0A0B6YII9</accession>
<gene>
    <name evidence="1" type="primary">ORF26634</name>
</gene>
<dbReference type="EMBL" id="HACG01009173">
    <property type="protein sequence ID" value="CEK56038.1"/>
    <property type="molecule type" value="Transcribed_RNA"/>
</dbReference>